<gene>
    <name evidence="2" type="ORF">WFZ85_13700</name>
</gene>
<keyword evidence="1" id="KW-0732">Signal</keyword>
<feature type="signal peptide" evidence="1">
    <location>
        <begin position="1"/>
        <end position="18"/>
    </location>
</feature>
<feature type="chain" id="PRO_5045138061" description="DKNYY family protein" evidence="1">
    <location>
        <begin position="19"/>
        <end position="490"/>
    </location>
</feature>
<name>A0ABU9N7L4_9FLAO</name>
<evidence type="ECO:0000256" key="1">
    <source>
        <dbReference type="SAM" id="SignalP"/>
    </source>
</evidence>
<accession>A0ABU9N7L4</accession>
<evidence type="ECO:0000313" key="3">
    <source>
        <dbReference type="Proteomes" id="UP001460072"/>
    </source>
</evidence>
<proteinExistence type="predicted"/>
<dbReference type="Proteomes" id="UP001460072">
    <property type="component" value="Unassembled WGS sequence"/>
</dbReference>
<dbReference type="EMBL" id="JBCGDO010000023">
    <property type="protein sequence ID" value="MEM0543672.1"/>
    <property type="molecule type" value="Genomic_DNA"/>
</dbReference>
<evidence type="ECO:0008006" key="4">
    <source>
        <dbReference type="Google" id="ProtNLM"/>
    </source>
</evidence>
<evidence type="ECO:0000313" key="2">
    <source>
        <dbReference type="EMBL" id="MEM0543672.1"/>
    </source>
</evidence>
<comment type="caution">
    <text evidence="2">The sequence shown here is derived from an EMBL/GenBank/DDBJ whole genome shotgun (WGS) entry which is preliminary data.</text>
</comment>
<organism evidence="2 3">
    <name type="scientific">Flavobacterium aureirubrum</name>
    <dbReference type="NCBI Taxonomy" id="3133147"/>
    <lineage>
        <taxon>Bacteria</taxon>
        <taxon>Pseudomonadati</taxon>
        <taxon>Bacteroidota</taxon>
        <taxon>Flavobacteriia</taxon>
        <taxon>Flavobacteriales</taxon>
        <taxon>Flavobacteriaceae</taxon>
        <taxon>Flavobacterium</taxon>
    </lineage>
</organism>
<keyword evidence="3" id="KW-1185">Reference proteome</keyword>
<reference evidence="2 3" key="1">
    <citation type="submission" date="2024-03" db="EMBL/GenBank/DDBJ databases">
        <title>Two novel species of the genus Flavobacterium exhibiting potentially degradation of complex polysaccharides.</title>
        <authorList>
            <person name="Lian X."/>
        </authorList>
    </citation>
    <scope>NUCLEOTIDE SEQUENCE [LARGE SCALE GENOMIC DNA]</scope>
    <source>
        <strain evidence="3">j3</strain>
    </source>
</reference>
<protein>
    <recommendedName>
        <fullName evidence="4">DKNYY family protein</fullName>
    </recommendedName>
</protein>
<dbReference type="RefSeq" id="WP_342696851.1">
    <property type="nucleotide sequence ID" value="NZ_JBCGDO010000023.1"/>
</dbReference>
<sequence>MKKIIYLSFFLFTVFSFAQQTYKITEGELQFIHPEKGVFIKKENIIYKLDFENMEDYEEMSKGFKYEFNSTTIEEIEKIKRDAKTIFTKEINKYNFNKLKKAKFVTKVNDDDNYQFVQYNKDFFSVGILEDSLQKPRNKYLLHYCILDFSNGRKIIYHSEGYIIPTKEKLNFFFENNNLNNAFTNYSVITYKELKANEHHLLKSDLELNRDFYKIDTLKNKKLQIKNCYNQIVIKKAFDSIAYNSFFIVGYNNNEINIYNYSFEKLNLKKIKAISFNGFYPNLQIIQNNKLRNINLIGKDYKNEDVSVFPSFNHFFPAQNASFFITQENDQFYIQSNDFYYILKNFQSFENKFVVVNSEEYDSIQYLNEPTSITLYSEMTNYHKKTPLLVYTKLKNGKYNLNTLDFLIDPKIDEQNLEFNNLLPKNLDSIVSINQDLYKISKNNLFTYYPLVKEIKYKKLENFIENFARFELPNGKKGWLSKDGKEYYDE</sequence>